<dbReference type="STRING" id="570156.AOG27_10210"/>
<feature type="chain" id="PRO_5006138091" evidence="1">
    <location>
        <begin position="23"/>
        <end position="192"/>
    </location>
</feature>
<proteinExistence type="predicted"/>
<evidence type="ECO:0000259" key="2">
    <source>
        <dbReference type="SMART" id="SM00867"/>
    </source>
</evidence>
<dbReference type="AlphaFoldDB" id="A0A0P7DVK3"/>
<evidence type="ECO:0000256" key="1">
    <source>
        <dbReference type="SAM" id="SignalP"/>
    </source>
</evidence>
<evidence type="ECO:0000313" key="3">
    <source>
        <dbReference type="EMBL" id="KPM83470.1"/>
    </source>
</evidence>
<keyword evidence="1" id="KW-0732">Signal</keyword>
<dbReference type="GeneID" id="29847532"/>
<evidence type="ECO:0000313" key="5">
    <source>
        <dbReference type="Proteomes" id="UP000050378"/>
    </source>
</evidence>
<dbReference type="PANTHER" id="PTHR34406">
    <property type="entry name" value="PROTEIN YCEI"/>
    <property type="match status" value="1"/>
</dbReference>
<name>A0A0P7DVK3_9GAMM</name>
<reference evidence="4 6" key="2">
    <citation type="submission" date="2023-01" db="EMBL/GenBank/DDBJ databases">
        <title>Trichodesmium-associated heterotrophic epibiont bacteria.</title>
        <authorList>
            <person name="Cleveland C.S."/>
            <person name="Webb E.A."/>
        </authorList>
    </citation>
    <scope>NUCLEOTIDE SEQUENCE [LARGE SCALE GENOMIC DNA]</scope>
    <source>
        <strain evidence="4 6">USCH2</strain>
    </source>
</reference>
<dbReference type="PATRIC" id="fig|570156.3.peg.3130"/>
<dbReference type="Proteomes" id="UP000050378">
    <property type="component" value="Unassembled WGS sequence"/>
</dbReference>
<evidence type="ECO:0000313" key="6">
    <source>
        <dbReference type="Proteomes" id="UP001377972"/>
    </source>
</evidence>
<gene>
    <name evidence="3" type="ORF">AOG27_10210</name>
    <name evidence="4" type="ORF">PQI24_18140</name>
</gene>
<dbReference type="SMART" id="SM00867">
    <property type="entry name" value="YceI"/>
    <property type="match status" value="1"/>
</dbReference>
<dbReference type="NCBIfam" id="NF002994">
    <property type="entry name" value="PRK03757.1"/>
    <property type="match status" value="1"/>
</dbReference>
<dbReference type="EMBL" id="JAQPZS010000021">
    <property type="protein sequence ID" value="MEJ6497967.1"/>
    <property type="molecule type" value="Genomic_DNA"/>
</dbReference>
<dbReference type="RefSeq" id="WP_054552925.1">
    <property type="nucleotide sequence ID" value="NZ_JAQPZS010000021.1"/>
</dbReference>
<protein>
    <submittedName>
        <fullName evidence="4">YceI family protein</fullName>
    </submittedName>
</protein>
<sequence length="192" mass="21058">MKKLLLGTALSAALFSTANANAADYVIDTDGAHAFVTFKIKHLGYSWLHGRFNTFSGDFSYDDKAPNASKINVTIDTKSIDSNHAERDKHLRGKDFLNVDKYPTATFKSTSIKFDEDGDEADVTGEFTLNGVTKTITFEIDKIGEGKDPWGGYRVGFEGETSLKLADYGIDYNLGPASTHVDIGLFIEGVRK</sequence>
<dbReference type="SUPFAM" id="SSF101874">
    <property type="entry name" value="YceI-like"/>
    <property type="match status" value="1"/>
</dbReference>
<dbReference type="InterPro" id="IPR036761">
    <property type="entry name" value="TTHA0802/YceI-like_sf"/>
</dbReference>
<organism evidence="3 5">
    <name type="scientific">Pseudoalteromonas lipolytica</name>
    <dbReference type="NCBI Taxonomy" id="570156"/>
    <lineage>
        <taxon>Bacteria</taxon>
        <taxon>Pseudomonadati</taxon>
        <taxon>Pseudomonadota</taxon>
        <taxon>Gammaproteobacteria</taxon>
        <taxon>Alteromonadales</taxon>
        <taxon>Pseudoalteromonadaceae</taxon>
        <taxon>Pseudoalteromonas</taxon>
    </lineage>
</organism>
<keyword evidence="6" id="KW-1185">Reference proteome</keyword>
<dbReference type="PANTHER" id="PTHR34406:SF1">
    <property type="entry name" value="PROTEIN YCEI"/>
    <property type="match status" value="1"/>
</dbReference>
<comment type="caution">
    <text evidence="3">The sequence shown here is derived from an EMBL/GenBank/DDBJ whole genome shotgun (WGS) entry which is preliminary data.</text>
</comment>
<feature type="domain" description="Lipid/polyisoprenoid-binding YceI-like" evidence="2">
    <location>
        <begin position="24"/>
        <end position="190"/>
    </location>
</feature>
<dbReference type="Proteomes" id="UP001377972">
    <property type="component" value="Unassembled WGS sequence"/>
</dbReference>
<dbReference type="EMBL" id="LJTC01000006">
    <property type="protein sequence ID" value="KPM83470.1"/>
    <property type="molecule type" value="Genomic_DNA"/>
</dbReference>
<dbReference type="Pfam" id="PF04264">
    <property type="entry name" value="YceI"/>
    <property type="match status" value="1"/>
</dbReference>
<dbReference type="InterPro" id="IPR007372">
    <property type="entry name" value="Lipid/polyisoprenoid-bd_YceI"/>
</dbReference>
<feature type="signal peptide" evidence="1">
    <location>
        <begin position="1"/>
        <end position="22"/>
    </location>
</feature>
<accession>A0A0P7DVK3</accession>
<evidence type="ECO:0000313" key="4">
    <source>
        <dbReference type="EMBL" id="MEJ6497967.1"/>
    </source>
</evidence>
<dbReference type="Gene3D" id="2.40.128.110">
    <property type="entry name" value="Lipid/polyisoprenoid-binding, YceI-like"/>
    <property type="match status" value="1"/>
</dbReference>
<dbReference type="OrthoDB" id="9811006at2"/>
<reference evidence="3 5" key="1">
    <citation type="submission" date="2015-09" db="EMBL/GenBank/DDBJ databases">
        <title>Draft Genome Sequence of Pseudoalteromonas lipolytica UCD-48B.</title>
        <authorList>
            <person name="Krusor M."/>
            <person name="Coil D.A."/>
            <person name="Lang J.M."/>
            <person name="Eisen J.A."/>
            <person name="Alexiev A."/>
        </authorList>
    </citation>
    <scope>NUCLEOTIDE SEQUENCE [LARGE SCALE GENOMIC DNA]</scope>
    <source>
        <strain evidence="3 5">UCD-48B</strain>
    </source>
</reference>